<accession>A0A9P0L623</accession>
<feature type="coiled-coil region" evidence="1">
    <location>
        <begin position="354"/>
        <end position="381"/>
    </location>
</feature>
<feature type="region of interest" description="Disordered" evidence="2">
    <location>
        <begin position="210"/>
        <end position="237"/>
    </location>
</feature>
<feature type="compositionally biased region" description="Basic residues" evidence="2">
    <location>
        <begin position="225"/>
        <end position="237"/>
    </location>
</feature>
<proteinExistence type="predicted"/>
<organism evidence="3 4">
    <name type="scientific">Acanthoscelides obtectus</name>
    <name type="common">Bean weevil</name>
    <name type="synonym">Bruchus obtectus</name>
    <dbReference type="NCBI Taxonomy" id="200917"/>
    <lineage>
        <taxon>Eukaryota</taxon>
        <taxon>Metazoa</taxon>
        <taxon>Ecdysozoa</taxon>
        <taxon>Arthropoda</taxon>
        <taxon>Hexapoda</taxon>
        <taxon>Insecta</taxon>
        <taxon>Pterygota</taxon>
        <taxon>Neoptera</taxon>
        <taxon>Endopterygota</taxon>
        <taxon>Coleoptera</taxon>
        <taxon>Polyphaga</taxon>
        <taxon>Cucujiformia</taxon>
        <taxon>Chrysomeloidea</taxon>
        <taxon>Chrysomelidae</taxon>
        <taxon>Bruchinae</taxon>
        <taxon>Bruchini</taxon>
        <taxon>Acanthoscelides</taxon>
    </lineage>
</organism>
<dbReference type="EMBL" id="CAKOFQ010007047">
    <property type="protein sequence ID" value="CAH1988551.1"/>
    <property type="molecule type" value="Genomic_DNA"/>
</dbReference>
<evidence type="ECO:0000256" key="1">
    <source>
        <dbReference type="SAM" id="Coils"/>
    </source>
</evidence>
<reference evidence="3" key="1">
    <citation type="submission" date="2022-03" db="EMBL/GenBank/DDBJ databases">
        <authorList>
            <person name="Sayadi A."/>
        </authorList>
    </citation>
    <scope>NUCLEOTIDE SEQUENCE</scope>
</reference>
<dbReference type="AlphaFoldDB" id="A0A9P0L623"/>
<sequence>MSQCPLRGPVELESWKTMMDNMVNFISASTTLMKTIHMKAIQRSMMQLPQSQVPQIELTNTDCASSLNSVAPHVPNKCCALKWENGIENPDEQLEGVSKVEEYCSLLDHPQSDNDPCENALVCRLHQSQSMMVDERKIGILKRQLHPNIGKDAAEVMENLLQAKDIENGSLQSGDTKAKECVSVAKCVKYAIEKQSTAICTDPVKFKKEPPRKNMFPSEKGEGIRRHKSCTHAGHKSRTSLESSINIELDDRVRANKTYTNALEKSAIYMKSKVNTKDTAVNGASLRSTKSCTYESAKSGSSLKSDDGWESKVTKSSCSCRSTDGKMCTCGTQKSNPKLCECAVGSSDKLSSSNQDLVVKVEKAREEIAILREELQKLKEADAKMKTPAATLYREIMKDVYAGGRARRSGVATRLAALTPRGSLTKVIEQRSSECSTTCITTTGANMMVTGYPARDIQSSYRNTSNRVGFQDYKESLQWPSASRRQTRSMEINPYQHLSISTTHWCLPRTPEECMTDEERKVEVNYLVDLIEIKENELSELQQHKANLLFDSEEEEEGEEVLDHVVKYPQQDTSGYYFGRSSSGTVYHMQKCDDFKTEYQQYPTMNQTLAQSYNMYGYTNPSMGNDADLYSTYYARR</sequence>
<dbReference type="OrthoDB" id="6730861at2759"/>
<name>A0A9P0L623_ACAOB</name>
<evidence type="ECO:0000313" key="3">
    <source>
        <dbReference type="EMBL" id="CAH1988551.1"/>
    </source>
</evidence>
<keyword evidence="1" id="KW-0175">Coiled coil</keyword>
<gene>
    <name evidence="3" type="ORF">ACAOBT_LOCUS18545</name>
</gene>
<evidence type="ECO:0000313" key="4">
    <source>
        <dbReference type="Proteomes" id="UP001152888"/>
    </source>
</evidence>
<dbReference type="Proteomes" id="UP001152888">
    <property type="component" value="Unassembled WGS sequence"/>
</dbReference>
<comment type="caution">
    <text evidence="3">The sequence shown here is derived from an EMBL/GenBank/DDBJ whole genome shotgun (WGS) entry which is preliminary data.</text>
</comment>
<evidence type="ECO:0000256" key="2">
    <source>
        <dbReference type="SAM" id="MobiDB-lite"/>
    </source>
</evidence>
<protein>
    <submittedName>
        <fullName evidence="3">Uncharacterized protein</fullName>
    </submittedName>
</protein>
<keyword evidence="4" id="KW-1185">Reference proteome</keyword>